<dbReference type="GO" id="GO:0045892">
    <property type="term" value="P:negative regulation of DNA-templated transcription"/>
    <property type="evidence" value="ECO:0007669"/>
    <property type="project" value="UniProtKB-ARBA"/>
</dbReference>
<dbReference type="Pfam" id="PF14246">
    <property type="entry name" value="TetR_C_7"/>
    <property type="match status" value="1"/>
</dbReference>
<feature type="domain" description="HTH tetR-type" evidence="5">
    <location>
        <begin position="9"/>
        <end position="69"/>
    </location>
</feature>
<dbReference type="PRINTS" id="PR00455">
    <property type="entry name" value="HTHTETR"/>
</dbReference>
<evidence type="ECO:0000256" key="4">
    <source>
        <dbReference type="PROSITE-ProRule" id="PRU00335"/>
    </source>
</evidence>
<dbReference type="AlphaFoldDB" id="A0A402A763"/>
<dbReference type="OrthoDB" id="9809994at2"/>
<dbReference type="Proteomes" id="UP000287352">
    <property type="component" value="Unassembled WGS sequence"/>
</dbReference>
<evidence type="ECO:0000256" key="1">
    <source>
        <dbReference type="ARBA" id="ARBA00023015"/>
    </source>
</evidence>
<organism evidence="6 7">
    <name type="scientific">Tengunoibacter tsumagoiensis</name>
    <dbReference type="NCBI Taxonomy" id="2014871"/>
    <lineage>
        <taxon>Bacteria</taxon>
        <taxon>Bacillati</taxon>
        <taxon>Chloroflexota</taxon>
        <taxon>Ktedonobacteria</taxon>
        <taxon>Ktedonobacterales</taxon>
        <taxon>Dictyobacteraceae</taxon>
        <taxon>Tengunoibacter</taxon>
    </lineage>
</organism>
<dbReference type="InterPro" id="IPR039536">
    <property type="entry name" value="TetR_C_Proteobacteria"/>
</dbReference>
<dbReference type="Pfam" id="PF00440">
    <property type="entry name" value="TetR_N"/>
    <property type="match status" value="1"/>
</dbReference>
<dbReference type="EMBL" id="BIFR01000002">
    <property type="protein sequence ID" value="GCE14831.1"/>
    <property type="molecule type" value="Genomic_DNA"/>
</dbReference>
<comment type="caution">
    <text evidence="6">The sequence shown here is derived from an EMBL/GenBank/DDBJ whole genome shotgun (WGS) entry which is preliminary data.</text>
</comment>
<dbReference type="GO" id="GO:0000976">
    <property type="term" value="F:transcription cis-regulatory region binding"/>
    <property type="evidence" value="ECO:0007669"/>
    <property type="project" value="TreeGrafter"/>
</dbReference>
<dbReference type="InterPro" id="IPR050109">
    <property type="entry name" value="HTH-type_TetR-like_transc_reg"/>
</dbReference>
<keyword evidence="7" id="KW-1185">Reference proteome</keyword>
<proteinExistence type="predicted"/>
<dbReference type="FunFam" id="1.10.10.60:FF:000141">
    <property type="entry name" value="TetR family transcriptional regulator"/>
    <property type="match status" value="1"/>
</dbReference>
<evidence type="ECO:0000256" key="3">
    <source>
        <dbReference type="ARBA" id="ARBA00023163"/>
    </source>
</evidence>
<keyword evidence="3" id="KW-0804">Transcription</keyword>
<dbReference type="Gene3D" id="1.10.357.10">
    <property type="entry name" value="Tetracycline Repressor, domain 2"/>
    <property type="match status" value="1"/>
</dbReference>
<dbReference type="InterPro" id="IPR009057">
    <property type="entry name" value="Homeodomain-like_sf"/>
</dbReference>
<protein>
    <recommendedName>
        <fullName evidence="5">HTH tetR-type domain-containing protein</fullName>
    </recommendedName>
</protein>
<keyword evidence="2 4" id="KW-0238">DNA-binding</keyword>
<sequence length="216" mass="24602">MEEAGAREKAKREQVLEGARRVFLRDGFAAVSTDLLAREARVSKRTLYAYYPSKEELFVDVLRGLTIDDPRTKVLDFLQTVSPGSLEELRQVLIELAEKMLTSMMNPDYLRLLRIIIADSHRFPQLAELVRSTIPQQGLKEVGCMLQRARAKGVPLEVDTESLTRLFLGPLLTYVLIDGLLQPDRQPQLPAHDKLLTIVHLYLKAIVVHEQSRKDE</sequence>
<dbReference type="PANTHER" id="PTHR30055:SF146">
    <property type="entry name" value="HTH-TYPE TRANSCRIPTIONAL DUAL REGULATOR CECR"/>
    <property type="match status" value="1"/>
</dbReference>
<dbReference type="RefSeq" id="WP_126582364.1">
    <property type="nucleotide sequence ID" value="NZ_BIFR01000002.1"/>
</dbReference>
<keyword evidence="1" id="KW-0805">Transcription regulation</keyword>
<evidence type="ECO:0000313" key="7">
    <source>
        <dbReference type="Proteomes" id="UP000287352"/>
    </source>
</evidence>
<reference evidence="7" key="1">
    <citation type="submission" date="2018-12" db="EMBL/GenBank/DDBJ databases">
        <title>Tengunoibacter tsumagoiensis gen. nov., sp. nov., Dictyobacter kobayashii sp. nov., D. alpinus sp. nov., and D. joshuensis sp. nov. and description of Dictyobacteraceae fam. nov. within the order Ktedonobacterales isolated from Tengu-no-mugimeshi.</title>
        <authorList>
            <person name="Wang C.M."/>
            <person name="Zheng Y."/>
            <person name="Sakai Y."/>
            <person name="Toyoda A."/>
            <person name="Minakuchi Y."/>
            <person name="Abe K."/>
            <person name="Yokota A."/>
            <person name="Yabe S."/>
        </authorList>
    </citation>
    <scope>NUCLEOTIDE SEQUENCE [LARGE SCALE GENOMIC DNA]</scope>
    <source>
        <strain evidence="7">Uno3</strain>
    </source>
</reference>
<dbReference type="GO" id="GO:0003700">
    <property type="term" value="F:DNA-binding transcription factor activity"/>
    <property type="evidence" value="ECO:0007669"/>
    <property type="project" value="TreeGrafter"/>
</dbReference>
<dbReference type="PANTHER" id="PTHR30055">
    <property type="entry name" value="HTH-TYPE TRANSCRIPTIONAL REGULATOR RUTR"/>
    <property type="match status" value="1"/>
</dbReference>
<evidence type="ECO:0000256" key="2">
    <source>
        <dbReference type="ARBA" id="ARBA00023125"/>
    </source>
</evidence>
<evidence type="ECO:0000313" key="6">
    <source>
        <dbReference type="EMBL" id="GCE14831.1"/>
    </source>
</evidence>
<dbReference type="SUPFAM" id="SSF48498">
    <property type="entry name" value="Tetracyclin repressor-like, C-terminal domain"/>
    <property type="match status" value="1"/>
</dbReference>
<feature type="DNA-binding region" description="H-T-H motif" evidence="4">
    <location>
        <begin position="32"/>
        <end position="51"/>
    </location>
</feature>
<name>A0A402A763_9CHLR</name>
<accession>A0A402A763</accession>
<dbReference type="InterPro" id="IPR001647">
    <property type="entry name" value="HTH_TetR"/>
</dbReference>
<dbReference type="InterPro" id="IPR036271">
    <property type="entry name" value="Tet_transcr_reg_TetR-rel_C_sf"/>
</dbReference>
<gene>
    <name evidence="6" type="ORF">KTT_46900</name>
</gene>
<evidence type="ECO:0000259" key="5">
    <source>
        <dbReference type="PROSITE" id="PS50977"/>
    </source>
</evidence>
<dbReference type="SUPFAM" id="SSF46689">
    <property type="entry name" value="Homeodomain-like"/>
    <property type="match status" value="1"/>
</dbReference>
<dbReference type="PROSITE" id="PS50977">
    <property type="entry name" value="HTH_TETR_2"/>
    <property type="match status" value="1"/>
</dbReference>